<evidence type="ECO:0000256" key="1">
    <source>
        <dbReference type="ARBA" id="ARBA00004141"/>
    </source>
</evidence>
<comment type="subcellular location">
    <subcellularLocation>
        <location evidence="1">Membrane</location>
        <topology evidence="1">Multi-pass membrane protein</topology>
    </subcellularLocation>
</comment>
<dbReference type="PANTHER" id="PTHR31566:SF0">
    <property type="entry name" value="CYTOCHROME C BIOGENESIS PROTEIN CCS1, CHLOROPLASTIC"/>
    <property type="match status" value="1"/>
</dbReference>
<organism evidence="8">
    <name type="scientific">marine sediment metagenome</name>
    <dbReference type="NCBI Taxonomy" id="412755"/>
    <lineage>
        <taxon>unclassified sequences</taxon>
        <taxon>metagenomes</taxon>
        <taxon>ecological metagenomes</taxon>
    </lineage>
</organism>
<sequence>KLDFTVRCDKFSIAYYDNGMPKEYRSNLSFLKNSHVIYQGPLLVNHPITVNGIRFYQASYGSIPGGQAYMTIKKGHEQGTTAKVKLKDSFYLKGNDATATIERIEENLMSMGPAVLINVQSPEGNMRFWVFKYIERIKEGIPGLYKKVPKFNPGLFKPYYFKLKKIESKYYTGLQLSRDPGVPIVAAGSFLIIIGFLIAFFSSHKRFWVRVDEQEGKSRISIAASSNRDPVGLERETGNLIRHLKRMI</sequence>
<keyword evidence="4 6" id="KW-1133">Transmembrane helix</keyword>
<dbReference type="AlphaFoldDB" id="X0YJW0"/>
<dbReference type="GO" id="GO:0016020">
    <property type="term" value="C:membrane"/>
    <property type="evidence" value="ECO:0007669"/>
    <property type="project" value="UniProtKB-SubCell"/>
</dbReference>
<name>X0YJW0_9ZZZZ</name>
<keyword evidence="2 6" id="KW-0812">Transmembrane</keyword>
<dbReference type="GO" id="GO:0017004">
    <property type="term" value="P:cytochrome complex assembly"/>
    <property type="evidence" value="ECO:0007669"/>
    <property type="project" value="UniProtKB-KW"/>
</dbReference>
<feature type="domain" description="ResB-like" evidence="7">
    <location>
        <begin position="156"/>
        <end position="236"/>
    </location>
</feature>
<evidence type="ECO:0000313" key="8">
    <source>
        <dbReference type="EMBL" id="GAG37036.1"/>
    </source>
</evidence>
<accession>X0YJW0</accession>
<feature type="transmembrane region" description="Helical" evidence="6">
    <location>
        <begin position="181"/>
        <end position="201"/>
    </location>
</feature>
<proteinExistence type="predicted"/>
<evidence type="ECO:0000256" key="3">
    <source>
        <dbReference type="ARBA" id="ARBA00022748"/>
    </source>
</evidence>
<keyword evidence="5 6" id="KW-0472">Membrane</keyword>
<comment type="caution">
    <text evidence="8">The sequence shown here is derived from an EMBL/GenBank/DDBJ whole genome shotgun (WGS) entry which is preliminary data.</text>
</comment>
<keyword evidence="3" id="KW-0201">Cytochrome c-type biogenesis</keyword>
<protein>
    <recommendedName>
        <fullName evidence="7">ResB-like domain-containing protein</fullName>
    </recommendedName>
</protein>
<feature type="domain" description="ResB-like" evidence="7">
    <location>
        <begin position="2"/>
        <end position="127"/>
    </location>
</feature>
<dbReference type="PANTHER" id="PTHR31566">
    <property type="entry name" value="CYTOCHROME C BIOGENESIS PROTEIN CCS1, CHLOROPLASTIC"/>
    <property type="match status" value="1"/>
</dbReference>
<evidence type="ECO:0000256" key="4">
    <source>
        <dbReference type="ARBA" id="ARBA00022989"/>
    </source>
</evidence>
<dbReference type="EMBL" id="BARS01044518">
    <property type="protein sequence ID" value="GAG37036.1"/>
    <property type="molecule type" value="Genomic_DNA"/>
</dbReference>
<dbReference type="Pfam" id="PF05140">
    <property type="entry name" value="ResB"/>
    <property type="match status" value="2"/>
</dbReference>
<reference evidence="8" key="1">
    <citation type="journal article" date="2014" name="Front. Microbiol.">
        <title>High frequency of phylogenetically diverse reductive dehalogenase-homologous genes in deep subseafloor sedimentary metagenomes.</title>
        <authorList>
            <person name="Kawai M."/>
            <person name="Futagami T."/>
            <person name="Toyoda A."/>
            <person name="Takaki Y."/>
            <person name="Nishi S."/>
            <person name="Hori S."/>
            <person name="Arai W."/>
            <person name="Tsubouchi T."/>
            <person name="Morono Y."/>
            <person name="Uchiyama I."/>
            <person name="Ito T."/>
            <person name="Fujiyama A."/>
            <person name="Inagaki F."/>
            <person name="Takami H."/>
        </authorList>
    </citation>
    <scope>NUCLEOTIDE SEQUENCE</scope>
    <source>
        <strain evidence="8">Expedition CK06-06</strain>
    </source>
</reference>
<feature type="non-terminal residue" evidence="8">
    <location>
        <position position="1"/>
    </location>
</feature>
<dbReference type="InterPro" id="IPR023494">
    <property type="entry name" value="Cyt_c_bgen_Ccs1/CcsB/ResB"/>
</dbReference>
<evidence type="ECO:0000256" key="2">
    <source>
        <dbReference type="ARBA" id="ARBA00022692"/>
    </source>
</evidence>
<dbReference type="InterPro" id="IPR007816">
    <property type="entry name" value="ResB-like_domain"/>
</dbReference>
<evidence type="ECO:0000256" key="5">
    <source>
        <dbReference type="ARBA" id="ARBA00023136"/>
    </source>
</evidence>
<evidence type="ECO:0000259" key="7">
    <source>
        <dbReference type="Pfam" id="PF05140"/>
    </source>
</evidence>
<gene>
    <name evidence="8" type="ORF">S01H1_67243</name>
</gene>
<evidence type="ECO:0000256" key="6">
    <source>
        <dbReference type="SAM" id="Phobius"/>
    </source>
</evidence>